<protein>
    <submittedName>
        <fullName evidence="1">Uncharacterized protein</fullName>
    </submittedName>
</protein>
<dbReference type="Proteomes" id="UP000000345">
    <property type="component" value="Chromosome"/>
</dbReference>
<evidence type="ECO:0000313" key="1">
    <source>
        <dbReference type="EMBL" id="ADL57689.1"/>
    </source>
</evidence>
<accession>D9PTZ1</accession>
<dbReference type="KEGG" id="mmg:MTBMA_c00790"/>
<sequence length="54" mass="6711">MYPTRTSMHELLVRMDHVFERIRILGRTRALRKDEIEEIDRHLTEIMKILNRYN</sequence>
<dbReference type="STRING" id="79929.MTBMA_c00790"/>
<dbReference type="AlphaFoldDB" id="D9PTZ1"/>
<reference evidence="1 2" key="2">
    <citation type="journal article" date="2010" name="J. Bacteriol.">
        <title>Complete genome sequence of Methanothermobacter marburgensis, a methanoarchaeon model organism.</title>
        <authorList>
            <person name="Liesegang H."/>
            <person name="Kaster A.K."/>
            <person name="Wiezer A."/>
            <person name="Goenrich M."/>
            <person name="Wollherr A."/>
            <person name="Seedorf H."/>
            <person name="Gottschalk G."/>
            <person name="Thauer R.K."/>
        </authorList>
    </citation>
    <scope>NUCLEOTIDE SEQUENCE [LARGE SCALE GENOMIC DNA]</scope>
    <source>
        <strain evidence="2">ATCC BAA-927 / DSM 2133 / JCM 14651 / NBRC 100331 / OCM 82 / Marburg</strain>
    </source>
</reference>
<gene>
    <name evidence="1" type="ordered locus">MTBMA_c00790</name>
</gene>
<keyword evidence="2" id="KW-1185">Reference proteome</keyword>
<dbReference type="EMBL" id="CP001710">
    <property type="protein sequence ID" value="ADL57689.1"/>
    <property type="molecule type" value="Genomic_DNA"/>
</dbReference>
<organism evidence="1 2">
    <name type="scientific">Methanothermobacter marburgensis (strain ATCC BAA-927 / DSM 2133 / JCM 14651 / NBRC 100331 / OCM 82 / Marburg)</name>
    <name type="common">Methanobacterium thermoautotrophicum</name>
    <dbReference type="NCBI Taxonomy" id="79929"/>
    <lineage>
        <taxon>Archaea</taxon>
        <taxon>Methanobacteriati</taxon>
        <taxon>Methanobacteriota</taxon>
        <taxon>Methanomada group</taxon>
        <taxon>Methanobacteria</taxon>
        <taxon>Methanobacteriales</taxon>
        <taxon>Methanobacteriaceae</taxon>
        <taxon>Methanothermobacter</taxon>
    </lineage>
</organism>
<proteinExistence type="predicted"/>
<evidence type="ECO:0000313" key="2">
    <source>
        <dbReference type="Proteomes" id="UP000000345"/>
    </source>
</evidence>
<dbReference type="HOGENOM" id="CLU_3057126_0_0_2"/>
<dbReference type="PaxDb" id="79929-MTBMA_c00790"/>
<name>D9PTZ1_METTM</name>
<reference key="1">
    <citation type="submission" date="2009-08" db="EMBL/GenBank/DDBJ databases">
        <title>The genome sequence of Methanothermobacter marburgensis.</title>
        <authorList>
            <person name="Kaster A."/>
            <person name="Seedorf H."/>
            <person name="Goenrich M."/>
            <person name="Wiezer A."/>
            <person name="Liesegang H."/>
            <person name="Thauer R."/>
            <person name="Gottschalk G."/>
        </authorList>
    </citation>
    <scope>NUCLEOTIDE SEQUENCE</scope>
    <source>
        <strain>Marburg</strain>
    </source>
</reference>